<keyword evidence="2" id="KW-1133">Transmembrane helix</keyword>
<sequence length="762" mass="84918">MILRKARKLQLRYQVTYWKKALLRKVADTQGVVSIFMIVVLAGVFLFTAVFIDYSRIAAMEVQSERLAHAAVRSTMSAFDTDLQQQYGLFATGESDPTQLLDTALNENFNYTENTDSFKLIPMRADTTSVQLSRPLGSYDVFNHQIQEEMKYKAPIDFTIEIVDKFKGMSGVLKEASQTVNVLEDVREPYDKREQEIDKLIALQKKTAAEVEELTAKIMHPVKSSIANKNVGSISSVADIVAQFNNYTALIAEDKKRKKKDKSPINTAKISAYKSKSKTFLSNLSRDYKDLIITHDNMYKEANEIMVEIKKYNQEIARIIEEAKTRTQNEAYERVRNTNIPGGSNAGDAESEAKLAELRKNLEQLVLSDDLLGKMESSIKTQKDDYTTAQYAIGNLITEATAQLTKTTGDANSLKSSTIRTAKLLQKYIDNYTGKAPNGIMGVIEHDLKAARSGTETKAASEAKAKEELKKAKKMLAQIVGAAAAARLLAKEFDEVDGYYKESIAFNGADGGAISDSKMDKDPYKESKKAMGAMDVVFGGLSDALITGRNEFFQNEYAIQYFNTFDIIQLQGLGDSLAEGSIKDAIEQAGVRNQQIEYIIYGINDPSANIAAAYSEIFGMRLAIRTAEGLVKNANLGHPLAVLAAGVAYGVEMAIKDMIELLNTGKTKLSAYFPIEFEYRDYMRLFLLQPNNEKKMSRMLALIRFLTDINPAERNTYASAHIRTAMPIWFLPGVIKMVNSTSVNSSIEQGVYYADKQADYSY</sequence>
<dbReference type="Proteomes" id="UP000094578">
    <property type="component" value="Unassembled WGS sequence"/>
</dbReference>
<keyword evidence="4" id="KW-1185">Reference proteome</keyword>
<keyword evidence="2" id="KW-0812">Transmembrane</keyword>
<dbReference type="PATRIC" id="fig|1886670.3.peg.1756"/>
<keyword evidence="2" id="KW-0472">Membrane</keyword>
<evidence type="ECO:0000313" key="4">
    <source>
        <dbReference type="Proteomes" id="UP000094578"/>
    </source>
</evidence>
<evidence type="ECO:0000256" key="1">
    <source>
        <dbReference type="SAM" id="Coils"/>
    </source>
</evidence>
<reference evidence="3 4" key="1">
    <citation type="submission" date="2016-08" db="EMBL/GenBank/DDBJ databases">
        <title>Genome sequencing of Paenibacillus sp. TI45-13ar, isolated from Korean traditional nuruk.</title>
        <authorList>
            <person name="Kim S.-J."/>
        </authorList>
    </citation>
    <scope>NUCLEOTIDE SEQUENCE [LARGE SCALE GENOMIC DNA]</scope>
    <source>
        <strain evidence="3 4">TI45-13ar</strain>
    </source>
</reference>
<gene>
    <name evidence="3" type="ORF">PTI45_01727</name>
</gene>
<organism evidence="3 4">
    <name type="scientific">Paenibacillus nuruki</name>
    <dbReference type="NCBI Taxonomy" id="1886670"/>
    <lineage>
        <taxon>Bacteria</taxon>
        <taxon>Bacillati</taxon>
        <taxon>Bacillota</taxon>
        <taxon>Bacilli</taxon>
        <taxon>Bacillales</taxon>
        <taxon>Paenibacillaceae</taxon>
        <taxon>Paenibacillus</taxon>
    </lineage>
</organism>
<accession>A0A1E3L584</accession>
<protein>
    <submittedName>
        <fullName evidence="3">Uncharacterized protein</fullName>
    </submittedName>
</protein>
<keyword evidence="1" id="KW-0175">Coiled coil</keyword>
<dbReference type="RefSeq" id="WP_069327163.1">
    <property type="nucleotide sequence ID" value="NZ_MDER01000034.1"/>
</dbReference>
<feature type="transmembrane region" description="Helical" evidence="2">
    <location>
        <begin position="32"/>
        <end position="52"/>
    </location>
</feature>
<dbReference type="AlphaFoldDB" id="A0A1E3L584"/>
<evidence type="ECO:0000313" key="3">
    <source>
        <dbReference type="EMBL" id="ODP28751.1"/>
    </source>
</evidence>
<name>A0A1E3L584_9BACL</name>
<proteinExistence type="predicted"/>
<feature type="coiled-coil region" evidence="1">
    <location>
        <begin position="295"/>
        <end position="368"/>
    </location>
</feature>
<evidence type="ECO:0000256" key="2">
    <source>
        <dbReference type="SAM" id="Phobius"/>
    </source>
</evidence>
<dbReference type="STRING" id="1886670.PTI45_01727"/>
<comment type="caution">
    <text evidence="3">The sequence shown here is derived from an EMBL/GenBank/DDBJ whole genome shotgun (WGS) entry which is preliminary data.</text>
</comment>
<dbReference type="EMBL" id="MDER01000034">
    <property type="protein sequence ID" value="ODP28751.1"/>
    <property type="molecule type" value="Genomic_DNA"/>
</dbReference>